<name>A0A0V8ILA4_9MICC</name>
<gene>
    <name evidence="1" type="ORF">AS031_12615</name>
</gene>
<comment type="caution">
    <text evidence="1">The sequence shown here is derived from an EMBL/GenBank/DDBJ whole genome shotgun (WGS) entry which is preliminary data.</text>
</comment>
<dbReference type="Proteomes" id="UP000053199">
    <property type="component" value="Unassembled WGS sequence"/>
</dbReference>
<sequence>MGGIGKSELDYIIFVGLLRAGYISIDSPVFETAQLLQVTPAKVNALMYSYRMRTQKDLGVLAELAAAIDVVAIHLDGNVILNVEDRYWRDTLIARLKRAGVYTDTSFNRERVSVGSDRFVEVLELVFAENAQGLREAVEAERKRNAKSNLVSIIRTLPGKAAGSAAAKAGSLTLSALFTWAQGVS</sequence>
<reference evidence="1 2" key="1">
    <citation type="journal article" date="2014" name="Arch. Microbiol.">
        <title>Arthrobacter enclensis sp. nov., isolated from sediment sample.</title>
        <authorList>
            <person name="Dastager S.G."/>
            <person name="Liu Q."/>
            <person name="Tang S.K."/>
            <person name="Krishnamurthi S."/>
            <person name="Lee J.C."/>
            <person name="Li W.J."/>
        </authorList>
    </citation>
    <scope>NUCLEOTIDE SEQUENCE [LARGE SCALE GENOMIC DNA]</scope>
    <source>
        <strain evidence="1 2">NIO-1008</strain>
    </source>
</reference>
<proteinExistence type="predicted"/>
<organism evidence="1 2">
    <name type="scientific">Pseudarthrobacter enclensis</name>
    <dbReference type="NCBI Taxonomy" id="993070"/>
    <lineage>
        <taxon>Bacteria</taxon>
        <taxon>Bacillati</taxon>
        <taxon>Actinomycetota</taxon>
        <taxon>Actinomycetes</taxon>
        <taxon>Micrococcales</taxon>
        <taxon>Micrococcaceae</taxon>
        <taxon>Pseudarthrobacter</taxon>
    </lineage>
</organism>
<keyword evidence="2" id="KW-1185">Reference proteome</keyword>
<accession>A0A0V8ILA4</accession>
<protein>
    <submittedName>
        <fullName evidence="1">Uncharacterized protein</fullName>
    </submittedName>
</protein>
<dbReference type="AlphaFoldDB" id="A0A0V8ILA4"/>
<evidence type="ECO:0000313" key="2">
    <source>
        <dbReference type="Proteomes" id="UP000053199"/>
    </source>
</evidence>
<dbReference type="EMBL" id="LNQM01000005">
    <property type="protein sequence ID" value="KSU75409.1"/>
    <property type="molecule type" value="Genomic_DNA"/>
</dbReference>
<evidence type="ECO:0000313" key="1">
    <source>
        <dbReference type="EMBL" id="KSU75409.1"/>
    </source>
</evidence>